<dbReference type="AlphaFoldDB" id="A0A699YUG0"/>
<organism evidence="2 3">
    <name type="scientific">Haematococcus lacustris</name>
    <name type="common">Green alga</name>
    <name type="synonym">Haematococcus pluvialis</name>
    <dbReference type="NCBI Taxonomy" id="44745"/>
    <lineage>
        <taxon>Eukaryota</taxon>
        <taxon>Viridiplantae</taxon>
        <taxon>Chlorophyta</taxon>
        <taxon>core chlorophytes</taxon>
        <taxon>Chlorophyceae</taxon>
        <taxon>CS clade</taxon>
        <taxon>Chlamydomonadales</taxon>
        <taxon>Haematococcaceae</taxon>
        <taxon>Haematococcus</taxon>
    </lineage>
</organism>
<feature type="non-terminal residue" evidence="2">
    <location>
        <position position="81"/>
    </location>
</feature>
<keyword evidence="3" id="KW-1185">Reference proteome</keyword>
<dbReference type="Proteomes" id="UP000485058">
    <property type="component" value="Unassembled WGS sequence"/>
</dbReference>
<dbReference type="EMBL" id="BLLF01000614">
    <property type="protein sequence ID" value="GFH13450.1"/>
    <property type="molecule type" value="Genomic_DNA"/>
</dbReference>
<protein>
    <submittedName>
        <fullName evidence="2">Uncharacterized protein</fullName>
    </submittedName>
</protein>
<evidence type="ECO:0000256" key="1">
    <source>
        <dbReference type="SAM" id="MobiDB-lite"/>
    </source>
</evidence>
<evidence type="ECO:0000313" key="2">
    <source>
        <dbReference type="EMBL" id="GFH13450.1"/>
    </source>
</evidence>
<evidence type="ECO:0000313" key="3">
    <source>
        <dbReference type="Proteomes" id="UP000485058"/>
    </source>
</evidence>
<gene>
    <name evidence="2" type="ORF">HaLaN_09337</name>
</gene>
<sequence>MMLEGGRGVRAGSRQGKLSNKEPGQQQMMCCCATWQPHHAKAFGGRCFMCWLVYGGLYCLGGLWPRLSTVAQQQMQCMMRR</sequence>
<accession>A0A699YUG0</accession>
<reference evidence="2 3" key="1">
    <citation type="submission" date="2020-02" db="EMBL/GenBank/DDBJ databases">
        <title>Draft genome sequence of Haematococcus lacustris strain NIES-144.</title>
        <authorList>
            <person name="Morimoto D."/>
            <person name="Nakagawa S."/>
            <person name="Yoshida T."/>
            <person name="Sawayama S."/>
        </authorList>
    </citation>
    <scope>NUCLEOTIDE SEQUENCE [LARGE SCALE GENOMIC DNA]</scope>
    <source>
        <strain evidence="2 3">NIES-144</strain>
    </source>
</reference>
<comment type="caution">
    <text evidence="2">The sequence shown here is derived from an EMBL/GenBank/DDBJ whole genome shotgun (WGS) entry which is preliminary data.</text>
</comment>
<proteinExistence type="predicted"/>
<feature type="region of interest" description="Disordered" evidence="1">
    <location>
        <begin position="1"/>
        <end position="23"/>
    </location>
</feature>
<name>A0A699YUG0_HAELA</name>